<dbReference type="NCBIfam" id="TIGR03287">
    <property type="entry name" value="methan_mark_16"/>
    <property type="match status" value="1"/>
</dbReference>
<evidence type="ECO:0000259" key="1">
    <source>
        <dbReference type="PROSITE" id="PS51379"/>
    </source>
</evidence>
<dbReference type="InterPro" id="IPR017677">
    <property type="entry name" value="Methan_mark_16"/>
</dbReference>
<dbReference type="Gene3D" id="3.30.70.20">
    <property type="match status" value="1"/>
</dbReference>
<dbReference type="SUPFAM" id="SSF54862">
    <property type="entry name" value="4Fe-4S ferredoxins"/>
    <property type="match status" value="1"/>
</dbReference>
<sequence>MKTMQDVRKRLIEGEATVWTAMEMKERVRKGDIPTEDEVDVVTTGTFGIMSGTTAVLTVPVAEPGAFLRADAVTLNGVPTFPGPCPNERLGTVDLIVYGTAAASETYGGGHLFRDIVDGREVEVMAQAGEMTFETEIYIEDLSGARIVTTRSCFRNYTAFVNRGPDPVRTIFSVFPFEGNMSAATVSGCGEVNPVENDPSLTHMRPGTPLLLNGASGIVIGEGTRSTPEHRCIAASAELSAMDPEYLGGFVTAHGPECLTSIAVALPVLTAGDIACLSVTDDQIPLPVADISDRLPFSAATYADVWQGTDRMVQVDPLRCLFCGTCSAAEACPTRAIMMGGGIMHSRCVSCGTCVQSCVNGVYTMATGALHLKDDSGATAPVVLRQSDRSRAEALCDYLKDQLIRGEFQI</sequence>
<dbReference type="Pfam" id="PF01837">
    <property type="entry name" value="HcyBio"/>
    <property type="match status" value="1"/>
</dbReference>
<evidence type="ECO:0000313" key="3">
    <source>
        <dbReference type="Proteomes" id="UP001163096"/>
    </source>
</evidence>
<reference evidence="2" key="1">
    <citation type="submission" date="2022-11" db="EMBL/GenBank/DDBJ databases">
        <title>Complete genome sequence of Methanogenium organophilum DSM 3596.</title>
        <authorList>
            <person name="Chen S.-C."/>
            <person name="Lai S.-J."/>
            <person name="You Y.-T."/>
        </authorList>
    </citation>
    <scope>NUCLEOTIDE SEQUENCE</scope>
    <source>
        <strain evidence="2">DSM 3596</strain>
    </source>
</reference>
<organism evidence="2 3">
    <name type="scientific">Methanogenium organophilum</name>
    <dbReference type="NCBI Taxonomy" id="2199"/>
    <lineage>
        <taxon>Archaea</taxon>
        <taxon>Methanobacteriati</taxon>
        <taxon>Methanobacteriota</taxon>
        <taxon>Stenosarchaea group</taxon>
        <taxon>Methanomicrobia</taxon>
        <taxon>Methanomicrobiales</taxon>
        <taxon>Methanomicrobiaceae</taxon>
        <taxon>Methanogenium</taxon>
    </lineage>
</organism>
<name>A0A9X9T9H9_METOG</name>
<feature type="domain" description="4Fe-4S ferredoxin-type" evidence="1">
    <location>
        <begin position="343"/>
        <end position="368"/>
    </location>
</feature>
<dbReference type="Proteomes" id="UP001163096">
    <property type="component" value="Chromosome"/>
</dbReference>
<gene>
    <name evidence="2" type="ORF">OU421_06015</name>
</gene>
<keyword evidence="3" id="KW-1185">Reference proteome</keyword>
<proteinExistence type="predicted"/>
<feature type="domain" description="4Fe-4S ferredoxin-type" evidence="1">
    <location>
        <begin position="311"/>
        <end position="342"/>
    </location>
</feature>
<dbReference type="PROSITE" id="PS51379">
    <property type="entry name" value="4FE4S_FER_2"/>
    <property type="match status" value="2"/>
</dbReference>
<dbReference type="EMBL" id="CP113361">
    <property type="protein sequence ID" value="WAI02426.1"/>
    <property type="molecule type" value="Genomic_DNA"/>
</dbReference>
<dbReference type="KEGG" id="mou:OU421_06015"/>
<dbReference type="GeneID" id="76834639"/>
<accession>A0A9X9T9H9</accession>
<dbReference type="InterPro" id="IPR017896">
    <property type="entry name" value="4Fe4S_Fe-S-bd"/>
</dbReference>
<protein>
    <submittedName>
        <fullName evidence="2">Methanogenesis marker 16 metalloprotein</fullName>
    </submittedName>
</protein>
<dbReference type="InterPro" id="IPR002708">
    <property type="entry name" value="HcyBio"/>
</dbReference>
<dbReference type="AlphaFoldDB" id="A0A9X9T9H9"/>
<evidence type="ECO:0000313" key="2">
    <source>
        <dbReference type="EMBL" id="WAI02426.1"/>
    </source>
</evidence>
<dbReference type="RefSeq" id="WP_268187708.1">
    <property type="nucleotide sequence ID" value="NZ_CP113361.1"/>
</dbReference>